<dbReference type="AlphaFoldDB" id="A0A645EZS6"/>
<dbReference type="EMBL" id="VSSQ01052884">
    <property type="protein sequence ID" value="MPN06936.1"/>
    <property type="molecule type" value="Genomic_DNA"/>
</dbReference>
<evidence type="ECO:0000313" key="1">
    <source>
        <dbReference type="EMBL" id="MPN06936.1"/>
    </source>
</evidence>
<gene>
    <name evidence="1" type="ORF">SDC9_154193</name>
</gene>
<name>A0A645EZS6_9ZZZZ</name>
<accession>A0A645EZS6</accession>
<organism evidence="1">
    <name type="scientific">bioreactor metagenome</name>
    <dbReference type="NCBI Taxonomy" id="1076179"/>
    <lineage>
        <taxon>unclassified sequences</taxon>
        <taxon>metagenomes</taxon>
        <taxon>ecological metagenomes</taxon>
    </lineage>
</organism>
<sequence length="198" mass="22720">MTEQEALQLAADEIMRKDMLEKSSKEIAGNINRETPNIVNAQREKRIQELQEQQEAHIKVYKRENPLIAKEINEILGLEKKESVEKSSLDNVMNKIEFSNKMDRIYSSFTDDASKNVFSRGIKEVGHEAFVEAYEKAGNNVFQALADVNGCKDILELGELDAKRDKELMRAFENDKESIMIEKIAQRVAEILKESKKL</sequence>
<reference evidence="1" key="1">
    <citation type="submission" date="2019-08" db="EMBL/GenBank/DDBJ databases">
        <authorList>
            <person name="Kucharzyk K."/>
            <person name="Murdoch R.W."/>
            <person name="Higgins S."/>
            <person name="Loffler F."/>
        </authorList>
    </citation>
    <scope>NUCLEOTIDE SEQUENCE</scope>
</reference>
<comment type="caution">
    <text evidence="1">The sequence shown here is derived from an EMBL/GenBank/DDBJ whole genome shotgun (WGS) entry which is preliminary data.</text>
</comment>
<protein>
    <submittedName>
        <fullName evidence="1">Uncharacterized protein</fullName>
    </submittedName>
</protein>
<proteinExistence type="predicted"/>